<keyword evidence="3" id="KW-1185">Reference proteome</keyword>
<accession>A0ABD2Y9D8</accession>
<comment type="caution">
    <text evidence="2">The sequence shown here is derived from an EMBL/GenBank/DDBJ whole genome shotgun (WGS) entry which is preliminary data.</text>
</comment>
<evidence type="ECO:0000256" key="1">
    <source>
        <dbReference type="SAM" id="Phobius"/>
    </source>
</evidence>
<proteinExistence type="predicted"/>
<evidence type="ECO:0000313" key="3">
    <source>
        <dbReference type="Proteomes" id="UP001630127"/>
    </source>
</evidence>
<dbReference type="Proteomes" id="UP001630127">
    <property type="component" value="Unassembled WGS sequence"/>
</dbReference>
<keyword evidence="1" id="KW-0472">Membrane</keyword>
<organism evidence="2 3">
    <name type="scientific">Cinchona calisaya</name>
    <dbReference type="NCBI Taxonomy" id="153742"/>
    <lineage>
        <taxon>Eukaryota</taxon>
        <taxon>Viridiplantae</taxon>
        <taxon>Streptophyta</taxon>
        <taxon>Embryophyta</taxon>
        <taxon>Tracheophyta</taxon>
        <taxon>Spermatophyta</taxon>
        <taxon>Magnoliopsida</taxon>
        <taxon>eudicotyledons</taxon>
        <taxon>Gunneridae</taxon>
        <taxon>Pentapetalae</taxon>
        <taxon>asterids</taxon>
        <taxon>lamiids</taxon>
        <taxon>Gentianales</taxon>
        <taxon>Rubiaceae</taxon>
        <taxon>Cinchonoideae</taxon>
        <taxon>Cinchoneae</taxon>
        <taxon>Cinchona</taxon>
    </lineage>
</organism>
<evidence type="ECO:0000313" key="2">
    <source>
        <dbReference type="EMBL" id="KAL3504081.1"/>
    </source>
</evidence>
<keyword evidence="1" id="KW-0812">Transmembrane</keyword>
<protein>
    <submittedName>
        <fullName evidence="2">Uncharacterized protein</fullName>
    </submittedName>
</protein>
<reference evidence="2 3" key="1">
    <citation type="submission" date="2024-11" db="EMBL/GenBank/DDBJ databases">
        <title>A near-complete genome assembly of Cinchona calisaya.</title>
        <authorList>
            <person name="Lian D.C."/>
            <person name="Zhao X.W."/>
            <person name="Wei L."/>
        </authorList>
    </citation>
    <scope>NUCLEOTIDE SEQUENCE [LARGE SCALE GENOMIC DNA]</scope>
    <source>
        <tissue evidence="2">Nenye</tissue>
    </source>
</reference>
<dbReference type="EMBL" id="JBJUIK010000014">
    <property type="protein sequence ID" value="KAL3504081.1"/>
    <property type="molecule type" value="Genomic_DNA"/>
</dbReference>
<dbReference type="AlphaFoldDB" id="A0ABD2Y9D8"/>
<keyword evidence="1" id="KW-1133">Transmembrane helix</keyword>
<name>A0ABD2Y9D8_9GENT</name>
<sequence>MLGYVANLAQKAANLKTPYLILPSLLLIQMVLVKLTLEMIHLTWHMMMGKILKGIGDVTNYPLSVEPSDVSENFQFGCRLINNGGHDNFTNGAGVFGQLHLVECCWHQNECSINSFHLQRISGGLRNSYYLLESIYIALPTAFKQSMAKYPLVVA</sequence>
<gene>
    <name evidence="2" type="ORF">ACH5RR_033922</name>
</gene>
<feature type="transmembrane region" description="Helical" evidence="1">
    <location>
        <begin position="20"/>
        <end position="44"/>
    </location>
</feature>